<evidence type="ECO:0000313" key="2">
    <source>
        <dbReference type="EMBL" id="CAI9727570.1"/>
    </source>
</evidence>
<dbReference type="AlphaFoldDB" id="A0AA36B445"/>
<feature type="compositionally biased region" description="Low complexity" evidence="1">
    <location>
        <begin position="61"/>
        <end position="97"/>
    </location>
</feature>
<evidence type="ECO:0000313" key="3">
    <source>
        <dbReference type="Proteomes" id="UP001162480"/>
    </source>
</evidence>
<accession>A0AA36B445</accession>
<protein>
    <submittedName>
        <fullName evidence="2">Uncharacterized protein</fullName>
    </submittedName>
</protein>
<name>A0AA36B445_OCTVU</name>
<sequence length="119" mass="12899">MLQELAENELSEDDILKSVSEYSDALDKNYVANTSGNNTSDASSTDKVELLVARGRKRQRSSPAPTALSSLAPTASTSNTWSNAATNPPNFPFTTTPGLKIELNTNTIEVIDQFLTDEF</sequence>
<dbReference type="Proteomes" id="UP001162480">
    <property type="component" value="Chromosome 9"/>
</dbReference>
<feature type="region of interest" description="Disordered" evidence="1">
    <location>
        <begin position="54"/>
        <end position="98"/>
    </location>
</feature>
<dbReference type="EMBL" id="OX597822">
    <property type="protein sequence ID" value="CAI9727570.1"/>
    <property type="molecule type" value="Genomic_DNA"/>
</dbReference>
<keyword evidence="3" id="KW-1185">Reference proteome</keyword>
<evidence type="ECO:0000256" key="1">
    <source>
        <dbReference type="SAM" id="MobiDB-lite"/>
    </source>
</evidence>
<reference evidence="2" key="1">
    <citation type="submission" date="2023-08" db="EMBL/GenBank/DDBJ databases">
        <authorList>
            <person name="Alioto T."/>
            <person name="Alioto T."/>
            <person name="Gomez Garrido J."/>
        </authorList>
    </citation>
    <scope>NUCLEOTIDE SEQUENCE</scope>
</reference>
<gene>
    <name evidence="2" type="ORF">OCTVUL_1B007305</name>
</gene>
<organism evidence="2 3">
    <name type="scientific">Octopus vulgaris</name>
    <name type="common">Common octopus</name>
    <dbReference type="NCBI Taxonomy" id="6645"/>
    <lineage>
        <taxon>Eukaryota</taxon>
        <taxon>Metazoa</taxon>
        <taxon>Spiralia</taxon>
        <taxon>Lophotrochozoa</taxon>
        <taxon>Mollusca</taxon>
        <taxon>Cephalopoda</taxon>
        <taxon>Coleoidea</taxon>
        <taxon>Octopodiformes</taxon>
        <taxon>Octopoda</taxon>
        <taxon>Incirrata</taxon>
        <taxon>Octopodidae</taxon>
        <taxon>Octopus</taxon>
    </lineage>
</organism>
<proteinExistence type="predicted"/>